<accession>A0A1Y2FAD2</accession>
<evidence type="ECO:0000313" key="2">
    <source>
        <dbReference type="Proteomes" id="UP000193685"/>
    </source>
</evidence>
<dbReference type="GeneID" id="63786126"/>
<name>A0A1Y2FAD2_PROLT</name>
<dbReference type="AlphaFoldDB" id="A0A1Y2FAD2"/>
<organism evidence="1 2">
    <name type="scientific">Protomyces lactucae-debilis</name>
    <dbReference type="NCBI Taxonomy" id="2754530"/>
    <lineage>
        <taxon>Eukaryota</taxon>
        <taxon>Fungi</taxon>
        <taxon>Dikarya</taxon>
        <taxon>Ascomycota</taxon>
        <taxon>Taphrinomycotina</taxon>
        <taxon>Taphrinomycetes</taxon>
        <taxon>Taphrinales</taxon>
        <taxon>Protomycetaceae</taxon>
        <taxon>Protomyces</taxon>
    </lineage>
</organism>
<sequence>MTALKSEMRDYRVQEAQKSEAEKGLMTSVCDLQRFPAIMSYELFSRETTLKGVRTKNSETAEKEKRSWPLFGWHSMPDEAIRLGNPFSCPEKQAKEAEKELPLERKRAARPSRVIKDICLCPNNHDDDGAQCSRTEWICETISLARAIDNLRRGRGDLFDVYVEKFPQLKDYVEPISGTAIANDQVSQQNWATLLTAVGSGSRKGLNFDLNLPAADEGDEL</sequence>
<reference evidence="1 2" key="1">
    <citation type="submission" date="2016-07" db="EMBL/GenBank/DDBJ databases">
        <title>Pervasive Adenine N6-methylation of Active Genes in Fungi.</title>
        <authorList>
            <consortium name="DOE Joint Genome Institute"/>
            <person name="Mondo S.J."/>
            <person name="Dannebaum R.O."/>
            <person name="Kuo R.C."/>
            <person name="Labutti K."/>
            <person name="Haridas S."/>
            <person name="Kuo A."/>
            <person name="Salamov A."/>
            <person name="Ahrendt S.R."/>
            <person name="Lipzen A."/>
            <person name="Sullivan W."/>
            <person name="Andreopoulos W.B."/>
            <person name="Clum A."/>
            <person name="Lindquist E."/>
            <person name="Daum C."/>
            <person name="Ramamoorthy G.K."/>
            <person name="Gryganskyi A."/>
            <person name="Culley D."/>
            <person name="Magnuson J.K."/>
            <person name="James T.Y."/>
            <person name="O'Malley M.A."/>
            <person name="Stajich J.E."/>
            <person name="Spatafora J.W."/>
            <person name="Visel A."/>
            <person name="Grigoriev I.V."/>
        </authorList>
    </citation>
    <scope>NUCLEOTIDE SEQUENCE [LARGE SCALE GENOMIC DNA]</scope>
    <source>
        <strain evidence="1 2">12-1054</strain>
    </source>
</reference>
<proteinExistence type="predicted"/>
<keyword evidence="2" id="KW-1185">Reference proteome</keyword>
<gene>
    <name evidence="1" type="ORF">BCR37DRAFT_380606</name>
</gene>
<dbReference type="EMBL" id="MCFI01000012">
    <property type="protein sequence ID" value="ORY80833.1"/>
    <property type="molecule type" value="Genomic_DNA"/>
</dbReference>
<comment type="caution">
    <text evidence="1">The sequence shown here is derived from an EMBL/GenBank/DDBJ whole genome shotgun (WGS) entry which is preliminary data.</text>
</comment>
<protein>
    <submittedName>
        <fullName evidence="1">Uncharacterized protein</fullName>
    </submittedName>
</protein>
<evidence type="ECO:0000313" key="1">
    <source>
        <dbReference type="EMBL" id="ORY80833.1"/>
    </source>
</evidence>
<dbReference type="RefSeq" id="XP_040724478.1">
    <property type="nucleotide sequence ID" value="XM_040869527.1"/>
</dbReference>
<dbReference type="Proteomes" id="UP000193685">
    <property type="component" value="Unassembled WGS sequence"/>
</dbReference>